<dbReference type="AlphaFoldDB" id="A0A9D2D539"/>
<dbReference type="SUPFAM" id="SSF47446">
    <property type="entry name" value="Signal peptide-binding domain"/>
    <property type="match status" value="1"/>
</dbReference>
<evidence type="ECO:0000313" key="12">
    <source>
        <dbReference type="EMBL" id="HIZ08768.1"/>
    </source>
</evidence>
<comment type="subcellular location">
    <subcellularLocation>
        <location evidence="9">Cytoplasm</location>
    </subcellularLocation>
    <text evidence="9">The SRP-RNC complex is targeted to the cytoplasmic membrane.</text>
</comment>
<organism evidence="12 13">
    <name type="scientific">Candidatus Eubacterium avistercoris</name>
    <dbReference type="NCBI Taxonomy" id="2838567"/>
    <lineage>
        <taxon>Bacteria</taxon>
        <taxon>Bacillati</taxon>
        <taxon>Bacillota</taxon>
        <taxon>Clostridia</taxon>
        <taxon>Eubacteriales</taxon>
        <taxon>Eubacteriaceae</taxon>
        <taxon>Eubacterium</taxon>
    </lineage>
</organism>
<dbReference type="Proteomes" id="UP000824024">
    <property type="component" value="Unassembled WGS sequence"/>
</dbReference>
<dbReference type="InterPro" id="IPR004125">
    <property type="entry name" value="Signal_recog_particle_SRP54_M"/>
</dbReference>
<dbReference type="EC" id="3.6.5.4" evidence="9"/>
<keyword evidence="7 9" id="KW-0687">Ribonucleoprotein</keyword>
<dbReference type="GO" id="GO:0005525">
    <property type="term" value="F:GTP binding"/>
    <property type="evidence" value="ECO:0007669"/>
    <property type="project" value="UniProtKB-UniRule"/>
</dbReference>
<keyword evidence="9" id="KW-0963">Cytoplasm</keyword>
<dbReference type="InterPro" id="IPR000897">
    <property type="entry name" value="SRP54_GTPase_dom"/>
</dbReference>
<dbReference type="InterPro" id="IPR042101">
    <property type="entry name" value="SRP54_N_sf"/>
</dbReference>
<dbReference type="FunFam" id="3.40.50.300:FF:000022">
    <property type="entry name" value="Signal recognition particle 54 kDa subunit"/>
    <property type="match status" value="1"/>
</dbReference>
<dbReference type="InterPro" id="IPR036891">
    <property type="entry name" value="Signal_recog_part_SRP54_M_sf"/>
</dbReference>
<name>A0A9D2D539_9FIRM</name>
<comment type="domain">
    <text evidence="9">Composed of three domains: the N-terminal N domain, which is responsible for interactions with the ribosome, the central G domain, which binds GTP, and the C-terminal M domain, which binds the RNA and the signal sequence of the RNC.</text>
</comment>
<dbReference type="HAMAP" id="MF_00306">
    <property type="entry name" value="SRP54"/>
    <property type="match status" value="1"/>
</dbReference>
<accession>A0A9D2D539</accession>
<dbReference type="Pfam" id="PF02881">
    <property type="entry name" value="SRP54_N"/>
    <property type="match status" value="1"/>
</dbReference>
<dbReference type="InterPro" id="IPR004780">
    <property type="entry name" value="SRP"/>
</dbReference>
<comment type="catalytic activity">
    <reaction evidence="8 9">
        <text>GTP + H2O = GDP + phosphate + H(+)</text>
        <dbReference type="Rhea" id="RHEA:19669"/>
        <dbReference type="ChEBI" id="CHEBI:15377"/>
        <dbReference type="ChEBI" id="CHEBI:15378"/>
        <dbReference type="ChEBI" id="CHEBI:37565"/>
        <dbReference type="ChEBI" id="CHEBI:43474"/>
        <dbReference type="ChEBI" id="CHEBI:58189"/>
        <dbReference type="EC" id="3.6.5.4"/>
    </reaction>
</comment>
<protein>
    <recommendedName>
        <fullName evidence="9">Signal recognition particle protein</fullName>
        <ecNumber evidence="9">3.6.5.4</ecNumber>
    </recommendedName>
    <alternativeName>
        <fullName evidence="9">Fifty-four homolog</fullName>
    </alternativeName>
</protein>
<dbReference type="EMBL" id="DXCH01000336">
    <property type="protein sequence ID" value="HIZ08768.1"/>
    <property type="molecule type" value="Genomic_DNA"/>
</dbReference>
<feature type="binding site" evidence="9">
    <location>
        <begin position="191"/>
        <end position="195"/>
    </location>
    <ligand>
        <name>GTP</name>
        <dbReference type="ChEBI" id="CHEBI:37565"/>
    </ligand>
</feature>
<dbReference type="NCBIfam" id="TIGR00959">
    <property type="entry name" value="ffh"/>
    <property type="match status" value="1"/>
</dbReference>
<dbReference type="SMART" id="SM00962">
    <property type="entry name" value="SRP54"/>
    <property type="match status" value="1"/>
</dbReference>
<dbReference type="InterPro" id="IPR003593">
    <property type="entry name" value="AAA+_ATPase"/>
</dbReference>
<evidence type="ECO:0000313" key="13">
    <source>
        <dbReference type="Proteomes" id="UP000824024"/>
    </source>
</evidence>
<evidence type="ECO:0000259" key="11">
    <source>
        <dbReference type="PROSITE" id="PS00300"/>
    </source>
</evidence>
<evidence type="ECO:0000256" key="5">
    <source>
        <dbReference type="ARBA" id="ARBA00023134"/>
    </source>
</evidence>
<dbReference type="Gene3D" id="1.20.120.140">
    <property type="entry name" value="Signal recognition particle SRP54, nucleotide-binding domain"/>
    <property type="match status" value="1"/>
</dbReference>
<evidence type="ECO:0000256" key="3">
    <source>
        <dbReference type="ARBA" id="ARBA00022801"/>
    </source>
</evidence>
<evidence type="ECO:0000256" key="4">
    <source>
        <dbReference type="ARBA" id="ARBA00022884"/>
    </source>
</evidence>
<dbReference type="Pfam" id="PF02978">
    <property type="entry name" value="SRP_SPB"/>
    <property type="match status" value="1"/>
</dbReference>
<comment type="subunit">
    <text evidence="9">Part of the signal recognition particle protein translocation system, which is composed of SRP and FtsY.</text>
</comment>
<dbReference type="GO" id="GO:0003924">
    <property type="term" value="F:GTPase activity"/>
    <property type="evidence" value="ECO:0007669"/>
    <property type="project" value="UniProtKB-UniRule"/>
</dbReference>
<dbReference type="PANTHER" id="PTHR11564:SF5">
    <property type="entry name" value="SIGNAL RECOGNITION PARTICLE SUBUNIT SRP54"/>
    <property type="match status" value="1"/>
</dbReference>
<dbReference type="GO" id="GO:0008312">
    <property type="term" value="F:7S RNA binding"/>
    <property type="evidence" value="ECO:0007669"/>
    <property type="project" value="InterPro"/>
</dbReference>
<reference evidence="12" key="1">
    <citation type="journal article" date="2021" name="PeerJ">
        <title>Extensive microbial diversity within the chicken gut microbiome revealed by metagenomics and culture.</title>
        <authorList>
            <person name="Gilroy R."/>
            <person name="Ravi A."/>
            <person name="Getino M."/>
            <person name="Pursley I."/>
            <person name="Horton D.L."/>
            <person name="Alikhan N.F."/>
            <person name="Baker D."/>
            <person name="Gharbi K."/>
            <person name="Hall N."/>
            <person name="Watson M."/>
            <person name="Adriaenssens E.M."/>
            <person name="Foster-Nyarko E."/>
            <person name="Jarju S."/>
            <person name="Secka A."/>
            <person name="Antonio M."/>
            <person name="Oren A."/>
            <person name="Chaudhuri R.R."/>
            <person name="La Ragione R."/>
            <person name="Hildebrand F."/>
            <person name="Pallen M.J."/>
        </authorList>
    </citation>
    <scope>NUCLEOTIDE SEQUENCE</scope>
    <source>
        <strain evidence="12">CHK192-9172</strain>
    </source>
</reference>
<feature type="region of interest" description="Disordered" evidence="10">
    <location>
        <begin position="387"/>
        <end position="406"/>
    </location>
</feature>
<sequence>MAFDSLSEKLQNVFKNLRRKGRLTEEDVKTALKEVKMALLEADVNFKVVKNFIKSVQERAVGSDVMNGLNPGQMVIKIVNEEMVKLMGSETTELALKPGIAITVIMMVGLQGAGKTTTTAKIAGKLKQKGKKPLLAACDVYRPAAIAQLQTNGEKQGVEVFSMGDGHKPVNIAKAAVEHASKNGFNVVILDTAGRLHVDEDMMNELIEIKENVDVSQTILVVDSMTGQDAVNVASTFDEKIGIDGVILTKLDGDTRGGAALSIRAVTGKPILYIGMGEKLSDLEQFYPDRMASRILGMGDVLTLIEKAQEELDESKAADMEKRLRKAQFTFDDYLESMNQMKKMGGLASILSLMPGMGGSQMKQIEDAMDEKKMARIEAMIYSMTPRERRGEDSLNPSRKHRIAKGAGVDVSEVNRLVKQFEQAKKMMKQMPGMMGKGRRGGKFGGLGGLKLPF</sequence>
<dbReference type="Pfam" id="PF00448">
    <property type="entry name" value="SRP54"/>
    <property type="match status" value="1"/>
</dbReference>
<feature type="binding site" evidence="9">
    <location>
        <begin position="249"/>
        <end position="252"/>
    </location>
    <ligand>
        <name>GTP</name>
        <dbReference type="ChEBI" id="CHEBI:37565"/>
    </ligand>
</feature>
<dbReference type="PANTHER" id="PTHR11564">
    <property type="entry name" value="SIGNAL RECOGNITION PARTICLE 54K PROTEIN SRP54"/>
    <property type="match status" value="1"/>
</dbReference>
<reference evidence="12" key="2">
    <citation type="submission" date="2021-04" db="EMBL/GenBank/DDBJ databases">
        <authorList>
            <person name="Gilroy R."/>
        </authorList>
    </citation>
    <scope>NUCLEOTIDE SEQUENCE</scope>
    <source>
        <strain evidence="12">CHK192-9172</strain>
    </source>
</reference>
<dbReference type="GO" id="GO:0048500">
    <property type="term" value="C:signal recognition particle"/>
    <property type="evidence" value="ECO:0007669"/>
    <property type="project" value="UniProtKB-UniRule"/>
</dbReference>
<comment type="function">
    <text evidence="9">Involved in targeting and insertion of nascent membrane proteins into the cytoplasmic membrane. Binds to the hydrophobic signal sequence of the ribosome-nascent chain (RNC) as it emerges from the ribosomes. The SRP-RNC complex is then targeted to the cytoplasmic membrane where it interacts with the SRP receptor FtsY.</text>
</comment>
<dbReference type="PROSITE" id="PS00300">
    <property type="entry name" value="SRP54"/>
    <property type="match status" value="1"/>
</dbReference>
<dbReference type="Gene3D" id="1.10.260.30">
    <property type="entry name" value="Signal recognition particle, SRP54 subunit, M-domain"/>
    <property type="match status" value="1"/>
</dbReference>
<evidence type="ECO:0000256" key="1">
    <source>
        <dbReference type="ARBA" id="ARBA00005450"/>
    </source>
</evidence>
<evidence type="ECO:0000256" key="6">
    <source>
        <dbReference type="ARBA" id="ARBA00023135"/>
    </source>
</evidence>
<proteinExistence type="inferred from homology"/>
<keyword evidence="3 9" id="KW-0378">Hydrolase</keyword>
<comment type="similarity">
    <text evidence="1 9">Belongs to the GTP-binding SRP family. SRP54 subfamily.</text>
</comment>
<dbReference type="SUPFAM" id="SSF52540">
    <property type="entry name" value="P-loop containing nucleoside triphosphate hydrolases"/>
    <property type="match status" value="1"/>
</dbReference>
<evidence type="ECO:0000256" key="7">
    <source>
        <dbReference type="ARBA" id="ARBA00023274"/>
    </source>
</evidence>
<feature type="domain" description="SRP54-type proteins GTP-binding" evidence="11">
    <location>
        <begin position="270"/>
        <end position="283"/>
    </location>
</feature>
<feature type="binding site" evidence="9">
    <location>
        <begin position="109"/>
        <end position="116"/>
    </location>
    <ligand>
        <name>GTP</name>
        <dbReference type="ChEBI" id="CHEBI:37565"/>
    </ligand>
</feature>
<gene>
    <name evidence="9 12" type="primary">ffh</name>
    <name evidence="12" type="ORF">IAA08_12630</name>
</gene>
<evidence type="ECO:0000256" key="10">
    <source>
        <dbReference type="SAM" id="MobiDB-lite"/>
    </source>
</evidence>
<dbReference type="InterPro" id="IPR013822">
    <property type="entry name" value="Signal_recog_particl_SRP54_hlx"/>
</dbReference>
<keyword evidence="4 9" id="KW-0694">RNA-binding</keyword>
<dbReference type="SMART" id="SM00382">
    <property type="entry name" value="AAA"/>
    <property type="match status" value="1"/>
</dbReference>
<keyword evidence="2 9" id="KW-0547">Nucleotide-binding</keyword>
<dbReference type="InterPro" id="IPR027417">
    <property type="entry name" value="P-loop_NTPase"/>
</dbReference>
<dbReference type="CDD" id="cd18539">
    <property type="entry name" value="SRP_G"/>
    <property type="match status" value="1"/>
</dbReference>
<comment type="caution">
    <text evidence="12">The sequence shown here is derived from an EMBL/GenBank/DDBJ whole genome shotgun (WGS) entry which is preliminary data.</text>
</comment>
<keyword evidence="6 9" id="KW-0733">Signal recognition particle</keyword>
<evidence type="ECO:0000256" key="2">
    <source>
        <dbReference type="ARBA" id="ARBA00022741"/>
    </source>
</evidence>
<dbReference type="GO" id="GO:0006614">
    <property type="term" value="P:SRP-dependent cotranslational protein targeting to membrane"/>
    <property type="evidence" value="ECO:0007669"/>
    <property type="project" value="InterPro"/>
</dbReference>
<dbReference type="InterPro" id="IPR022941">
    <property type="entry name" value="SRP54"/>
</dbReference>
<dbReference type="Gene3D" id="3.40.50.300">
    <property type="entry name" value="P-loop containing nucleotide triphosphate hydrolases"/>
    <property type="match status" value="1"/>
</dbReference>
<evidence type="ECO:0000256" key="9">
    <source>
        <dbReference type="HAMAP-Rule" id="MF_00306"/>
    </source>
</evidence>
<dbReference type="SMART" id="SM00963">
    <property type="entry name" value="SRP54_N"/>
    <property type="match status" value="1"/>
</dbReference>
<keyword evidence="5 9" id="KW-0342">GTP-binding</keyword>
<evidence type="ECO:0000256" key="8">
    <source>
        <dbReference type="ARBA" id="ARBA00048027"/>
    </source>
</evidence>